<evidence type="ECO:0000313" key="3">
    <source>
        <dbReference type="Proteomes" id="UP000184480"/>
    </source>
</evidence>
<keyword evidence="3" id="KW-1185">Reference proteome</keyword>
<accession>A0A1M4XCD7</accession>
<evidence type="ECO:0000256" key="1">
    <source>
        <dbReference type="SAM" id="SignalP"/>
    </source>
</evidence>
<dbReference type="Proteomes" id="UP000184480">
    <property type="component" value="Unassembled WGS sequence"/>
</dbReference>
<dbReference type="EMBL" id="FQUC01000002">
    <property type="protein sequence ID" value="SHE91063.1"/>
    <property type="molecule type" value="Genomic_DNA"/>
</dbReference>
<dbReference type="OrthoDB" id="996923at2"/>
<proteinExistence type="predicted"/>
<name>A0A1M4XCD7_9BACT</name>
<evidence type="ECO:0008006" key="4">
    <source>
        <dbReference type="Google" id="ProtNLM"/>
    </source>
</evidence>
<sequence length="179" mass="20227">MKKILLILTAISLSFTFTNCSDDDKWDATDPAMEHIYYIGFEDWGKLKNDVVFNVKAGDVQAIPVQFHSERVRSYDVVTYYYVSGTPVLGVDFQIVDENNNVVQPDTNGTYKMDWPKAVKGIKNIYVKALKVSSAPVIVSTFNPNIGEISHPDNITNSKTNDYEVRAFSQNYKVTVNLK</sequence>
<dbReference type="RefSeq" id="WP_062183950.1">
    <property type="nucleotide sequence ID" value="NZ_BBXL01000024.1"/>
</dbReference>
<reference evidence="3" key="1">
    <citation type="submission" date="2016-11" db="EMBL/GenBank/DDBJ databases">
        <authorList>
            <person name="Varghese N."/>
            <person name="Submissions S."/>
        </authorList>
    </citation>
    <scope>NUCLEOTIDE SEQUENCE [LARGE SCALE GENOMIC DNA]</scope>
    <source>
        <strain evidence="3">DSM 27370</strain>
    </source>
</reference>
<feature type="chain" id="PRO_5009908270" description="NigD-like protein" evidence="1">
    <location>
        <begin position="22"/>
        <end position="179"/>
    </location>
</feature>
<dbReference type="STRING" id="1346286.SAMN05444362_102470"/>
<evidence type="ECO:0000313" key="2">
    <source>
        <dbReference type="EMBL" id="SHE91063.1"/>
    </source>
</evidence>
<gene>
    <name evidence="2" type="ORF">SAMN05444362_102470</name>
</gene>
<keyword evidence="1" id="KW-0732">Signal</keyword>
<organism evidence="2 3">
    <name type="scientific">Dysgonomonas macrotermitis</name>
    <dbReference type="NCBI Taxonomy" id="1346286"/>
    <lineage>
        <taxon>Bacteria</taxon>
        <taxon>Pseudomonadati</taxon>
        <taxon>Bacteroidota</taxon>
        <taxon>Bacteroidia</taxon>
        <taxon>Bacteroidales</taxon>
        <taxon>Dysgonomonadaceae</taxon>
        <taxon>Dysgonomonas</taxon>
    </lineage>
</organism>
<dbReference type="AlphaFoldDB" id="A0A1M4XCD7"/>
<protein>
    <recommendedName>
        <fullName evidence="4">NigD-like protein</fullName>
    </recommendedName>
</protein>
<feature type="signal peptide" evidence="1">
    <location>
        <begin position="1"/>
        <end position="21"/>
    </location>
</feature>